<sequence>MRLKMVRHLRITKSLAFRTIWTDNRKWDVVVENNGETMIRSPYKDVPEINQSFGEFMFSYLGKFSKLELLVDYPTGRHYTGSKVKDCAVKVASALSRMGLQKGDVVLIFASNCPEYPILFLACGVAGIAVSTANPVYTPGELARQLAHSEARAVFTLKAMLPTVKEALSGNQEAAERVKHIIVIDGEADKCRPFSSLLDDDGQMFPENTDIDTRGTILTLPYSSGTTGLPKGVMLSHFNMVNNLQQAMCGQMKFHTGEDILMGLLPFYHIYGLTVLQFSPLTQGTKLIIHPKFEPETFLKSIEEHKVTYCHLVPPLVLFLAKSRDLGRFNLTSIRQFVSGGAPLGAGVSSDLEKALGVPVLQAYGLTESSPITHYDEKPHRQGTIGRLIPNTRAMVMDPISGANLPVGETGEILIKGPQIMMGYLKNKEATDKTVRDGWLYTGDIGHVDADGYFTISDRLKELIKYKGYQVAPAELEALLCTHPAIQDAAVIGLSVGEGVGEVPKAFVVAKPGHNISMEEVLNFVEKNVAPYKKLRGGVEFIDQIPKTASGKILRRMLR</sequence>
<dbReference type="Pfam" id="PF13193">
    <property type="entry name" value="AMP-binding_C"/>
    <property type="match status" value="1"/>
</dbReference>
<dbReference type="AlphaFoldDB" id="A0A9D4RLJ6"/>
<dbReference type="EC" id="1.13.12.7" evidence="2"/>
<evidence type="ECO:0000256" key="1">
    <source>
        <dbReference type="ARBA" id="ARBA00006432"/>
    </source>
</evidence>
<evidence type="ECO:0000256" key="5">
    <source>
        <dbReference type="ARBA" id="ARBA00022840"/>
    </source>
</evidence>
<reference evidence="11" key="2">
    <citation type="submission" date="2020-11" db="EMBL/GenBank/DDBJ databases">
        <authorList>
            <person name="McCartney M.A."/>
            <person name="Auch B."/>
            <person name="Kono T."/>
            <person name="Mallez S."/>
            <person name="Becker A."/>
            <person name="Gohl D.M."/>
            <person name="Silverstein K.A.T."/>
            <person name="Koren S."/>
            <person name="Bechman K.B."/>
            <person name="Herman A."/>
            <person name="Abrahante J.E."/>
            <person name="Garbe J."/>
        </authorList>
    </citation>
    <scope>NUCLEOTIDE SEQUENCE</scope>
    <source>
        <strain evidence="11">Duluth1</strain>
        <tissue evidence="11">Whole animal</tissue>
    </source>
</reference>
<dbReference type="InterPro" id="IPR000873">
    <property type="entry name" value="AMP-dep_synth/lig_dom"/>
</dbReference>
<reference evidence="11" key="1">
    <citation type="journal article" date="2019" name="bioRxiv">
        <title>The Genome of the Zebra Mussel, Dreissena polymorpha: A Resource for Invasive Species Research.</title>
        <authorList>
            <person name="McCartney M.A."/>
            <person name="Auch B."/>
            <person name="Kono T."/>
            <person name="Mallez S."/>
            <person name="Zhang Y."/>
            <person name="Obille A."/>
            <person name="Becker A."/>
            <person name="Abrahante J.E."/>
            <person name="Garbe J."/>
            <person name="Badalamenti J.P."/>
            <person name="Herman A."/>
            <person name="Mangelson H."/>
            <person name="Liachko I."/>
            <person name="Sullivan S."/>
            <person name="Sone E.D."/>
            <person name="Koren S."/>
            <person name="Silverstein K.A.T."/>
            <person name="Beckman K.B."/>
            <person name="Gohl D.M."/>
        </authorList>
    </citation>
    <scope>NUCLEOTIDE SEQUENCE</scope>
    <source>
        <strain evidence="11">Duluth1</strain>
        <tissue evidence="11">Whole animal</tissue>
    </source>
</reference>
<dbReference type="InterPro" id="IPR020845">
    <property type="entry name" value="AMP-binding_CS"/>
</dbReference>
<dbReference type="PANTHER" id="PTHR24096">
    <property type="entry name" value="LONG-CHAIN-FATTY-ACID--COA LIGASE"/>
    <property type="match status" value="1"/>
</dbReference>
<keyword evidence="7" id="KW-0599">Photoprotein</keyword>
<dbReference type="Proteomes" id="UP000828390">
    <property type="component" value="Unassembled WGS sequence"/>
</dbReference>
<dbReference type="GO" id="GO:0008218">
    <property type="term" value="P:bioluminescence"/>
    <property type="evidence" value="ECO:0007669"/>
    <property type="project" value="UniProtKB-KW"/>
</dbReference>
<dbReference type="EMBL" id="JAIWYP010000002">
    <property type="protein sequence ID" value="KAH3870690.1"/>
    <property type="molecule type" value="Genomic_DNA"/>
</dbReference>
<evidence type="ECO:0000256" key="7">
    <source>
        <dbReference type="ARBA" id="ARBA00023262"/>
    </source>
</evidence>
<name>A0A9D4RLJ6_DREPO</name>
<keyword evidence="6" id="KW-0455">Luminescence</keyword>
<dbReference type="FunFam" id="3.30.300.30:FF:000007">
    <property type="entry name" value="4-coumarate--CoA ligase 2"/>
    <property type="match status" value="1"/>
</dbReference>
<evidence type="ECO:0000259" key="9">
    <source>
        <dbReference type="Pfam" id="PF00501"/>
    </source>
</evidence>
<evidence type="ECO:0000256" key="2">
    <source>
        <dbReference type="ARBA" id="ARBA00012532"/>
    </source>
</evidence>
<accession>A0A9D4RLJ6</accession>
<evidence type="ECO:0000259" key="10">
    <source>
        <dbReference type="Pfam" id="PF13193"/>
    </source>
</evidence>
<evidence type="ECO:0000256" key="6">
    <source>
        <dbReference type="ARBA" id="ARBA00023223"/>
    </source>
</evidence>
<organism evidence="11 12">
    <name type="scientific">Dreissena polymorpha</name>
    <name type="common">Zebra mussel</name>
    <name type="synonym">Mytilus polymorpha</name>
    <dbReference type="NCBI Taxonomy" id="45954"/>
    <lineage>
        <taxon>Eukaryota</taxon>
        <taxon>Metazoa</taxon>
        <taxon>Spiralia</taxon>
        <taxon>Lophotrochozoa</taxon>
        <taxon>Mollusca</taxon>
        <taxon>Bivalvia</taxon>
        <taxon>Autobranchia</taxon>
        <taxon>Heteroconchia</taxon>
        <taxon>Euheterodonta</taxon>
        <taxon>Imparidentia</taxon>
        <taxon>Neoheterodontei</taxon>
        <taxon>Myida</taxon>
        <taxon>Dreissenoidea</taxon>
        <taxon>Dreissenidae</taxon>
        <taxon>Dreissena</taxon>
    </lineage>
</organism>
<gene>
    <name evidence="11" type="ORF">DPMN_033881</name>
</gene>
<dbReference type="InterPro" id="IPR025110">
    <property type="entry name" value="AMP-bd_C"/>
</dbReference>
<comment type="caution">
    <text evidence="11">The sequence shown here is derived from an EMBL/GenBank/DDBJ whole genome shotgun (WGS) entry which is preliminary data.</text>
</comment>
<evidence type="ECO:0000256" key="3">
    <source>
        <dbReference type="ARBA" id="ARBA00019043"/>
    </source>
</evidence>
<protein>
    <recommendedName>
        <fullName evidence="3">Luciferin 4-monooxygenase</fullName>
        <ecNumber evidence="2">1.13.12.7</ecNumber>
    </recommendedName>
</protein>
<proteinExistence type="inferred from homology"/>
<evidence type="ECO:0000313" key="12">
    <source>
        <dbReference type="Proteomes" id="UP000828390"/>
    </source>
</evidence>
<dbReference type="PROSITE" id="PS00455">
    <property type="entry name" value="AMP_BINDING"/>
    <property type="match status" value="1"/>
</dbReference>
<dbReference type="PANTHER" id="PTHR24096:SF422">
    <property type="entry name" value="BCDNA.GH02901"/>
    <property type="match status" value="1"/>
</dbReference>
<feature type="domain" description="AMP-dependent synthetase/ligase" evidence="9">
    <location>
        <begin position="71"/>
        <end position="425"/>
    </location>
</feature>
<evidence type="ECO:0000256" key="4">
    <source>
        <dbReference type="ARBA" id="ARBA00022741"/>
    </source>
</evidence>
<comment type="similarity">
    <text evidence="1">Belongs to the ATP-dependent AMP-binding enzyme family.</text>
</comment>
<comment type="catalytic activity">
    <reaction evidence="8">
        <text>firefly D-luciferin + ATP + O2 = firefly oxyluciferin + hnu + AMP + CO2 + diphosphate</text>
        <dbReference type="Rhea" id="RHEA:10732"/>
        <dbReference type="ChEBI" id="CHEBI:15379"/>
        <dbReference type="ChEBI" id="CHEBI:16526"/>
        <dbReference type="ChEBI" id="CHEBI:16792"/>
        <dbReference type="ChEBI" id="CHEBI:30212"/>
        <dbReference type="ChEBI" id="CHEBI:30616"/>
        <dbReference type="ChEBI" id="CHEBI:33019"/>
        <dbReference type="ChEBI" id="CHEBI:58038"/>
        <dbReference type="ChEBI" id="CHEBI:456215"/>
        <dbReference type="EC" id="1.13.12.7"/>
    </reaction>
</comment>
<dbReference type="Pfam" id="PF00501">
    <property type="entry name" value="AMP-binding"/>
    <property type="match status" value="1"/>
</dbReference>
<dbReference type="InterPro" id="IPR045851">
    <property type="entry name" value="AMP-bd_C_sf"/>
</dbReference>
<evidence type="ECO:0000313" key="11">
    <source>
        <dbReference type="EMBL" id="KAH3870690.1"/>
    </source>
</evidence>
<dbReference type="GO" id="GO:0016405">
    <property type="term" value="F:CoA-ligase activity"/>
    <property type="evidence" value="ECO:0007669"/>
    <property type="project" value="TreeGrafter"/>
</dbReference>
<dbReference type="FunFam" id="3.40.50.12780:FF:000003">
    <property type="entry name" value="Long-chain-fatty-acid--CoA ligase FadD"/>
    <property type="match status" value="1"/>
</dbReference>
<dbReference type="Gene3D" id="3.30.300.30">
    <property type="match status" value="1"/>
</dbReference>
<evidence type="ECO:0000256" key="8">
    <source>
        <dbReference type="ARBA" id="ARBA00048497"/>
    </source>
</evidence>
<dbReference type="Gene3D" id="3.40.50.12780">
    <property type="entry name" value="N-terminal domain of ligase-like"/>
    <property type="match status" value="1"/>
</dbReference>
<keyword evidence="12" id="KW-1185">Reference proteome</keyword>
<dbReference type="SUPFAM" id="SSF56801">
    <property type="entry name" value="Acetyl-CoA synthetase-like"/>
    <property type="match status" value="1"/>
</dbReference>
<dbReference type="InterPro" id="IPR042099">
    <property type="entry name" value="ANL_N_sf"/>
</dbReference>
<feature type="domain" description="AMP-binding enzyme C-terminal" evidence="10">
    <location>
        <begin position="475"/>
        <end position="552"/>
    </location>
</feature>
<keyword evidence="5" id="KW-0067">ATP-binding</keyword>
<keyword evidence="4" id="KW-0547">Nucleotide-binding</keyword>
<dbReference type="GO" id="GO:0005524">
    <property type="term" value="F:ATP binding"/>
    <property type="evidence" value="ECO:0007669"/>
    <property type="project" value="UniProtKB-KW"/>
</dbReference>